<evidence type="ECO:0000313" key="8">
    <source>
        <dbReference type="Proteomes" id="UP000001640"/>
    </source>
</evidence>
<gene>
    <name evidence="7" type="primary">NCAS0A01230</name>
    <name evidence="7" type="ordered locus">NCAS_0A01230</name>
</gene>
<organism evidence="7 8">
    <name type="scientific">Naumovozyma castellii</name>
    <name type="common">Yeast</name>
    <name type="synonym">Saccharomyces castellii</name>
    <dbReference type="NCBI Taxonomy" id="27288"/>
    <lineage>
        <taxon>Eukaryota</taxon>
        <taxon>Fungi</taxon>
        <taxon>Dikarya</taxon>
        <taxon>Ascomycota</taxon>
        <taxon>Saccharomycotina</taxon>
        <taxon>Saccharomycetes</taxon>
        <taxon>Saccharomycetales</taxon>
        <taxon>Saccharomycetaceae</taxon>
        <taxon>Naumovozyma</taxon>
    </lineage>
</organism>
<comment type="function">
    <text evidence="4">Necessary for protein synthesis in mitochondria. Functions as a ribosome recycling factor in mitochondria.</text>
</comment>
<evidence type="ECO:0000256" key="4">
    <source>
        <dbReference type="ARBA" id="ARBA00024909"/>
    </source>
</evidence>
<evidence type="ECO:0000256" key="1">
    <source>
        <dbReference type="ARBA" id="ARBA00005912"/>
    </source>
</evidence>
<comment type="similarity">
    <text evidence="1">Belongs to the RRF family.</text>
</comment>
<feature type="domain" description="Ribosome recycling factor" evidence="6">
    <location>
        <begin position="59"/>
        <end position="222"/>
    </location>
</feature>
<evidence type="ECO:0000313" key="7">
    <source>
        <dbReference type="EMBL" id="CCC66682.1"/>
    </source>
</evidence>
<dbReference type="Gene3D" id="1.10.132.20">
    <property type="entry name" value="Ribosome-recycling factor"/>
    <property type="match status" value="1"/>
</dbReference>
<dbReference type="OrthoDB" id="407355at2759"/>
<dbReference type="OMA" id="PNNDQQL"/>
<accession>G0V5E6</accession>
<dbReference type="PANTHER" id="PTHR20982:SF3">
    <property type="entry name" value="MITOCHONDRIAL RIBOSOME RECYCLING FACTOR PSEUDO 1"/>
    <property type="match status" value="1"/>
</dbReference>
<proteinExistence type="inferred from homology"/>
<keyword evidence="8" id="KW-1185">Reference proteome</keyword>
<reference key="2">
    <citation type="submission" date="2011-08" db="EMBL/GenBank/DDBJ databases">
        <title>Genome sequence of Naumovozyma castellii.</title>
        <authorList>
            <person name="Gordon J.L."/>
            <person name="Armisen D."/>
            <person name="Proux-Wera E."/>
            <person name="OhEigeartaigh S.S."/>
            <person name="Byrne K.P."/>
            <person name="Wolfe K.H."/>
        </authorList>
    </citation>
    <scope>NUCLEOTIDE SEQUENCE</scope>
    <source>
        <strain>Type strain:CBS 4309</strain>
    </source>
</reference>
<dbReference type="GeneID" id="96900172"/>
<dbReference type="KEGG" id="ncs:NCAS_0A01230"/>
<evidence type="ECO:0000256" key="2">
    <source>
        <dbReference type="ARBA" id="ARBA00020581"/>
    </source>
</evidence>
<dbReference type="InterPro" id="IPR036191">
    <property type="entry name" value="RRF_sf"/>
</dbReference>
<dbReference type="Gene3D" id="3.30.1360.40">
    <property type="match status" value="1"/>
</dbReference>
<evidence type="ECO:0000256" key="5">
    <source>
        <dbReference type="ARBA" id="ARBA00033107"/>
    </source>
</evidence>
<dbReference type="PANTHER" id="PTHR20982">
    <property type="entry name" value="RIBOSOME RECYCLING FACTOR"/>
    <property type="match status" value="1"/>
</dbReference>
<dbReference type="SUPFAM" id="SSF55194">
    <property type="entry name" value="Ribosome recycling factor, RRF"/>
    <property type="match status" value="1"/>
</dbReference>
<dbReference type="InterPro" id="IPR023584">
    <property type="entry name" value="Ribosome_recyc_fac_dom"/>
</dbReference>
<dbReference type="InParanoid" id="G0V5E6"/>
<dbReference type="Pfam" id="PF01765">
    <property type="entry name" value="RRF"/>
    <property type="match status" value="1"/>
</dbReference>
<sequence>MLGRYSFSLLKQTRQFTIYSSLLKKRVPLEKASDTEIVDASKYLKEATKQFATTLELHQKRLNETKQGTSNSKVFDNLIISDGKKFTDMATTSMRGNNSLLITVFDPKDTKKIISSILGAGLNLNPERIPNNEQQLKVLLPPVTTESRLNTAKLLKGVFEEYKNSSLKVSLGHIRNQILKEVKSLKKKDDSVRKVITDIEKEHQNYVKKLEEQFKQVEKNVLH</sequence>
<keyword evidence="3" id="KW-0648">Protein biosynthesis</keyword>
<dbReference type="GO" id="GO:0043023">
    <property type="term" value="F:ribosomal large subunit binding"/>
    <property type="evidence" value="ECO:0007669"/>
    <property type="project" value="TreeGrafter"/>
</dbReference>
<dbReference type="EMBL" id="HE576752">
    <property type="protein sequence ID" value="CCC66682.1"/>
    <property type="molecule type" value="Genomic_DNA"/>
</dbReference>
<evidence type="ECO:0000259" key="6">
    <source>
        <dbReference type="Pfam" id="PF01765"/>
    </source>
</evidence>
<dbReference type="STRING" id="1064592.G0V5E6"/>
<dbReference type="Proteomes" id="UP000001640">
    <property type="component" value="Chromosome 1"/>
</dbReference>
<name>G0V5E6_NAUCA</name>
<dbReference type="HOGENOM" id="CLU_085410_0_0_1"/>
<evidence type="ECO:0000256" key="3">
    <source>
        <dbReference type="ARBA" id="ARBA00022917"/>
    </source>
</evidence>
<reference evidence="8" key="1">
    <citation type="journal article" date="2011" name="Proc. Natl. Acad. Sci. U.S.A.">
        <title>Evolutionary erosion of yeast sex chromosomes by mating-type switching accidents.</title>
        <authorList>
            <person name="Gordon J.L."/>
            <person name="Armisen D."/>
            <person name="Proux-Wera E."/>
            <person name="Oheigeartaigh S.S."/>
            <person name="Byrne K.P."/>
            <person name="Wolfe K.H."/>
        </authorList>
    </citation>
    <scope>NUCLEOTIDE SEQUENCE [LARGE SCALE GENOMIC DNA]</scope>
    <source>
        <strain evidence="8">ATCC 76901 / BCRC 22586 / CBS 4309 / NBRC 1992 / NRRL Y-12630</strain>
    </source>
</reference>
<dbReference type="AlphaFoldDB" id="G0V5E6"/>
<dbReference type="InterPro" id="IPR002661">
    <property type="entry name" value="Ribosome_recyc_fac"/>
</dbReference>
<dbReference type="FunCoup" id="G0V5E6">
    <property type="interactions" value="87"/>
</dbReference>
<dbReference type="eggNOG" id="KOG4759">
    <property type="taxonomic scope" value="Eukaryota"/>
</dbReference>
<protein>
    <recommendedName>
        <fullName evidence="2">Ribosome-recycling factor, mitochondrial</fullName>
    </recommendedName>
    <alternativeName>
        <fullName evidence="5">Ribosome-releasing factor, mitochondrial</fullName>
    </alternativeName>
</protein>
<dbReference type="GO" id="GO:0032543">
    <property type="term" value="P:mitochondrial translation"/>
    <property type="evidence" value="ECO:0007669"/>
    <property type="project" value="EnsemblFungi"/>
</dbReference>
<dbReference type="GO" id="GO:0005739">
    <property type="term" value="C:mitochondrion"/>
    <property type="evidence" value="ECO:0007669"/>
    <property type="project" value="EnsemblFungi"/>
</dbReference>
<dbReference type="RefSeq" id="XP_003673074.1">
    <property type="nucleotide sequence ID" value="XM_003673026.1"/>
</dbReference>